<dbReference type="EMBL" id="FXAZ01000001">
    <property type="protein sequence ID" value="SMG16229.1"/>
    <property type="molecule type" value="Genomic_DNA"/>
</dbReference>
<dbReference type="CDD" id="cd17470">
    <property type="entry name" value="T3SS_Flik_C"/>
    <property type="match status" value="1"/>
</dbReference>
<feature type="compositionally biased region" description="Polar residues" evidence="1">
    <location>
        <begin position="374"/>
        <end position="390"/>
    </location>
</feature>
<gene>
    <name evidence="3" type="ORF">SAMN06295960_0620</name>
</gene>
<accession>A0A1X7IP85</accession>
<organism evidence="3 4">
    <name type="scientific">Paenibacillus aquistagni</name>
    <dbReference type="NCBI Taxonomy" id="1852522"/>
    <lineage>
        <taxon>Bacteria</taxon>
        <taxon>Bacillati</taxon>
        <taxon>Bacillota</taxon>
        <taxon>Bacilli</taxon>
        <taxon>Bacillales</taxon>
        <taxon>Paenibacillaceae</taxon>
        <taxon>Paenibacillus</taxon>
    </lineage>
</organism>
<feature type="domain" description="Flagellar hook-length control protein-like C-terminal" evidence="2">
    <location>
        <begin position="292"/>
        <end position="372"/>
    </location>
</feature>
<dbReference type="InterPro" id="IPR021136">
    <property type="entry name" value="Flagellar_hook_control-like_C"/>
</dbReference>
<keyword evidence="3" id="KW-0969">Cilium</keyword>
<dbReference type="Gene3D" id="3.30.750.140">
    <property type="match status" value="1"/>
</dbReference>
<dbReference type="STRING" id="1852522.SAMN06295960_0620"/>
<reference evidence="3 4" key="1">
    <citation type="submission" date="2017-04" db="EMBL/GenBank/DDBJ databases">
        <authorList>
            <person name="Afonso C.L."/>
            <person name="Miller P.J."/>
            <person name="Scott M.A."/>
            <person name="Spackman E."/>
            <person name="Goraichik I."/>
            <person name="Dimitrov K.M."/>
            <person name="Suarez D.L."/>
            <person name="Swayne D.E."/>
        </authorList>
    </citation>
    <scope>NUCLEOTIDE SEQUENCE [LARGE SCALE GENOMIC DNA]</scope>
    <source>
        <strain evidence="3 4">11</strain>
    </source>
</reference>
<keyword evidence="3" id="KW-0966">Cell projection</keyword>
<dbReference type="Proteomes" id="UP000193834">
    <property type="component" value="Unassembled WGS sequence"/>
</dbReference>
<dbReference type="PANTHER" id="PTHR37533">
    <property type="entry name" value="FLAGELLAR HOOK-LENGTH CONTROL PROTEIN"/>
    <property type="match status" value="1"/>
</dbReference>
<keyword evidence="4" id="KW-1185">Reference proteome</keyword>
<dbReference type="InterPro" id="IPR038610">
    <property type="entry name" value="FliK-like_C_sf"/>
</dbReference>
<protein>
    <submittedName>
        <fullName evidence="3">Flagellar hook-length control protein FliK</fullName>
    </submittedName>
</protein>
<proteinExistence type="predicted"/>
<feature type="region of interest" description="Disordered" evidence="1">
    <location>
        <begin position="374"/>
        <end position="436"/>
    </location>
</feature>
<dbReference type="RefSeq" id="WP_085492868.1">
    <property type="nucleotide sequence ID" value="NZ_FXAZ01000001.1"/>
</dbReference>
<name>A0A1X7IP85_9BACL</name>
<sequence length="436" mass="46588">MNIGTLMSATSTNAAAAGTKKSAASANGEFLTTLQQYMTESTGTSPNTTLLSFWFTGNQEQLGEALEEPTDLLASLEQLLTLQPEQLEEQLLHDPELLQMVQSWIQQAAMFLQVQGADAPSPEQSMALQVLTEQPETVMFVVRDQLEQLKSLIQQSNESLGSQEVKTTAAEGQKLLQKFESLLQQFGAKDAKPVVQQQVLNSTPQVAGHNPALHTHQMLQSVTSEGDAAAMKPMHAAMDSAATAADDGAQSNQVMTAGQFAIKAEGTGAAKAAAPIQAQHFAKDMSTFVVKQLAFTTHEGVSHAKITLYPEHLGQVDVRLTMQHGQLVAQFITEHAAAKDMIDQQLSMLRSALQSQGIQVDKLEVSQQVTQTAGSSLSSNMFQGERQSNPQGQSSSSSGSSTASTLDENGELVDAEEAHQESARSITAGSSFEASI</sequence>
<dbReference type="Pfam" id="PF02120">
    <property type="entry name" value="Flg_hook"/>
    <property type="match status" value="1"/>
</dbReference>
<feature type="compositionally biased region" description="Low complexity" evidence="1">
    <location>
        <begin position="391"/>
        <end position="401"/>
    </location>
</feature>
<dbReference type="OrthoDB" id="2380967at2"/>
<dbReference type="InterPro" id="IPR052563">
    <property type="entry name" value="FliK"/>
</dbReference>
<evidence type="ECO:0000313" key="3">
    <source>
        <dbReference type="EMBL" id="SMG16229.1"/>
    </source>
</evidence>
<evidence type="ECO:0000259" key="2">
    <source>
        <dbReference type="Pfam" id="PF02120"/>
    </source>
</evidence>
<keyword evidence="3" id="KW-0282">Flagellum</keyword>
<dbReference type="AlphaFoldDB" id="A0A1X7IP85"/>
<feature type="compositionally biased region" description="Polar residues" evidence="1">
    <location>
        <begin position="423"/>
        <end position="436"/>
    </location>
</feature>
<dbReference type="PANTHER" id="PTHR37533:SF2">
    <property type="entry name" value="FLAGELLAR HOOK-LENGTH CONTROL PROTEIN"/>
    <property type="match status" value="1"/>
</dbReference>
<evidence type="ECO:0000256" key="1">
    <source>
        <dbReference type="SAM" id="MobiDB-lite"/>
    </source>
</evidence>
<evidence type="ECO:0000313" key="4">
    <source>
        <dbReference type="Proteomes" id="UP000193834"/>
    </source>
</evidence>